<dbReference type="InParanoid" id="W3X422"/>
<dbReference type="Pfam" id="PF01261">
    <property type="entry name" value="AP_endonuc_2"/>
    <property type="match status" value="1"/>
</dbReference>
<dbReference type="KEGG" id="pfy:PFICI_08417"/>
<dbReference type="GeneID" id="19273430"/>
<dbReference type="InterPro" id="IPR013022">
    <property type="entry name" value="Xyl_isomerase-like_TIM-brl"/>
</dbReference>
<reference evidence="3" key="1">
    <citation type="journal article" date="2015" name="BMC Genomics">
        <title>Genomic and transcriptomic analysis of the endophytic fungus Pestalotiopsis fici reveals its lifestyle and high potential for synthesis of natural products.</title>
        <authorList>
            <person name="Wang X."/>
            <person name="Zhang X."/>
            <person name="Liu L."/>
            <person name="Xiang M."/>
            <person name="Wang W."/>
            <person name="Sun X."/>
            <person name="Che Y."/>
            <person name="Guo L."/>
            <person name="Liu G."/>
            <person name="Guo L."/>
            <person name="Wang C."/>
            <person name="Yin W.B."/>
            <person name="Stadler M."/>
            <person name="Zhang X."/>
            <person name="Liu X."/>
        </authorList>
    </citation>
    <scope>NUCLEOTIDE SEQUENCE [LARGE SCALE GENOMIC DNA]</scope>
    <source>
        <strain evidence="3">W106-1 / CGMCC3.15140</strain>
    </source>
</reference>
<dbReference type="InterPro" id="IPR036237">
    <property type="entry name" value="Xyl_isomerase-like_sf"/>
</dbReference>
<dbReference type="InterPro" id="IPR050312">
    <property type="entry name" value="IolE/XylAMocC-like"/>
</dbReference>
<proteinExistence type="predicted"/>
<dbReference type="SUPFAM" id="SSF51658">
    <property type="entry name" value="Xylose isomerase-like"/>
    <property type="match status" value="1"/>
</dbReference>
<dbReference type="OMA" id="HPWYLEG"/>
<dbReference type="Gene3D" id="3.20.20.150">
    <property type="entry name" value="Divalent-metal-dependent TIM barrel enzymes"/>
    <property type="match status" value="1"/>
</dbReference>
<accession>W3X422</accession>
<dbReference type="OrthoDB" id="5360893at2759"/>
<gene>
    <name evidence="2" type="ORF">PFICI_08417</name>
</gene>
<dbReference type="EMBL" id="KI912113">
    <property type="protein sequence ID" value="ETS80888.1"/>
    <property type="molecule type" value="Genomic_DNA"/>
</dbReference>
<dbReference type="RefSeq" id="XP_007835189.1">
    <property type="nucleotide sequence ID" value="XM_007836998.1"/>
</dbReference>
<sequence>MISNKLAIGTHSLGQHDSHSLDQKIKSAARHGFSGVEVVYGDLETYAQACGIALTAAAKAIRQLCLEHNVAIISLAPFENFEGDKSPLRQRLSKAQHWLDIARTLGAEYLQVPAQFTVDCDGDEDVIASDLQQLSDLGSAKQPVISIAYEPMSWSTHVSTWQTTLRIIKKVDRANFGLCLDSFHILTKIWGNNRDASGKYPNADARLATSLASFKRDFPLEKLFYVQMSDGERFDPPFSREHPWFLEGEAAEFTWSKHARPFPGEKDYGAYLPVGEFLKACVVEKKFRGWVSMEIFDRRMRDGQYSIEDAAMRAKRSWEYLLRQVSPPQKL</sequence>
<dbReference type="STRING" id="1229662.W3X422"/>
<dbReference type="AlphaFoldDB" id="W3X422"/>
<feature type="domain" description="Xylose isomerase-like TIM barrel" evidence="1">
    <location>
        <begin position="26"/>
        <end position="306"/>
    </location>
</feature>
<evidence type="ECO:0000313" key="2">
    <source>
        <dbReference type="EMBL" id="ETS80888.1"/>
    </source>
</evidence>
<keyword evidence="3" id="KW-1185">Reference proteome</keyword>
<dbReference type="Proteomes" id="UP000030651">
    <property type="component" value="Unassembled WGS sequence"/>
</dbReference>
<dbReference type="HOGENOM" id="CLU_035063_0_0_1"/>
<protein>
    <recommendedName>
        <fullName evidence="1">Xylose isomerase-like TIM barrel domain-containing protein</fullName>
    </recommendedName>
</protein>
<evidence type="ECO:0000313" key="3">
    <source>
        <dbReference type="Proteomes" id="UP000030651"/>
    </source>
</evidence>
<organism evidence="2 3">
    <name type="scientific">Pestalotiopsis fici (strain W106-1 / CGMCC3.15140)</name>
    <dbReference type="NCBI Taxonomy" id="1229662"/>
    <lineage>
        <taxon>Eukaryota</taxon>
        <taxon>Fungi</taxon>
        <taxon>Dikarya</taxon>
        <taxon>Ascomycota</taxon>
        <taxon>Pezizomycotina</taxon>
        <taxon>Sordariomycetes</taxon>
        <taxon>Xylariomycetidae</taxon>
        <taxon>Amphisphaeriales</taxon>
        <taxon>Sporocadaceae</taxon>
        <taxon>Pestalotiopsis</taxon>
    </lineage>
</organism>
<dbReference type="eggNOG" id="ENOG502QQ4I">
    <property type="taxonomic scope" value="Eukaryota"/>
</dbReference>
<name>W3X422_PESFW</name>
<dbReference type="PANTHER" id="PTHR12110">
    <property type="entry name" value="HYDROXYPYRUVATE ISOMERASE"/>
    <property type="match status" value="1"/>
</dbReference>
<evidence type="ECO:0000259" key="1">
    <source>
        <dbReference type="Pfam" id="PF01261"/>
    </source>
</evidence>
<dbReference type="PANTHER" id="PTHR12110:SF38">
    <property type="entry name" value="DIOXYGENASE, PUTATIVE (AFU_ORTHOLOGUE AFUA_6G00240)-RELATED"/>
    <property type="match status" value="1"/>
</dbReference>